<comment type="cofactor">
    <cofactor evidence="4">
        <name>pyridoxal 5'-phosphate</name>
        <dbReference type="ChEBI" id="CHEBI:597326"/>
    </cofactor>
    <text evidence="4">Binds 1 pyridoxal phosphate per subunit.</text>
</comment>
<feature type="binding site" evidence="4">
    <location>
        <position position="131"/>
    </location>
    <ligand>
        <name>N(2)-acetyl-L-ornithine</name>
        <dbReference type="ChEBI" id="CHEBI:57805"/>
    </ligand>
</feature>
<organism evidence="5 6">
    <name type="scientific">Candidatus Terasakiella magnetica</name>
    <dbReference type="NCBI Taxonomy" id="1867952"/>
    <lineage>
        <taxon>Bacteria</taxon>
        <taxon>Pseudomonadati</taxon>
        <taxon>Pseudomonadota</taxon>
        <taxon>Alphaproteobacteria</taxon>
        <taxon>Rhodospirillales</taxon>
        <taxon>Terasakiellaceae</taxon>
        <taxon>Terasakiella</taxon>
    </lineage>
</organism>
<feature type="binding site" evidence="4">
    <location>
        <begin position="213"/>
        <end position="216"/>
    </location>
    <ligand>
        <name>pyridoxal 5'-phosphate</name>
        <dbReference type="ChEBI" id="CHEBI:597326"/>
    </ligand>
</feature>
<feature type="binding site" evidence="4">
    <location>
        <position position="128"/>
    </location>
    <ligand>
        <name>pyridoxal 5'-phosphate</name>
        <dbReference type="ChEBI" id="CHEBI:597326"/>
    </ligand>
</feature>
<dbReference type="InterPro" id="IPR050103">
    <property type="entry name" value="Class-III_PLP-dep_AT"/>
</dbReference>
<dbReference type="NCBIfam" id="NF002325">
    <property type="entry name" value="PRK01278.1"/>
    <property type="match status" value="1"/>
</dbReference>
<dbReference type="OrthoDB" id="9801834at2"/>
<dbReference type="GO" id="GO:0006526">
    <property type="term" value="P:L-arginine biosynthetic process"/>
    <property type="evidence" value="ECO:0007669"/>
    <property type="project" value="UniProtKB-UniRule"/>
</dbReference>
<dbReference type="Gene3D" id="3.90.1150.10">
    <property type="entry name" value="Aspartate Aminotransferase, domain 1"/>
    <property type="match status" value="1"/>
</dbReference>
<dbReference type="EC" id="2.6.1.11" evidence="4"/>
<dbReference type="CDD" id="cd00610">
    <property type="entry name" value="OAT_like"/>
    <property type="match status" value="1"/>
</dbReference>
<dbReference type="PROSITE" id="PS00600">
    <property type="entry name" value="AA_TRANSFER_CLASS_3"/>
    <property type="match status" value="1"/>
</dbReference>
<evidence type="ECO:0000313" key="6">
    <source>
        <dbReference type="Proteomes" id="UP000231658"/>
    </source>
</evidence>
<comment type="miscellaneous">
    <text evidence="4">May also have succinyldiaminopimelate aminotransferase activity, thus carrying out the corresponding step in lysine biosynthesis.</text>
</comment>
<evidence type="ECO:0000256" key="3">
    <source>
        <dbReference type="ARBA" id="ARBA00022898"/>
    </source>
</evidence>
<dbReference type="Proteomes" id="UP000231658">
    <property type="component" value="Unassembled WGS sequence"/>
</dbReference>
<name>A0A1C3RM04_9PROT</name>
<dbReference type="GO" id="GO:0003992">
    <property type="term" value="F:N2-acetyl-L-ornithine:2-oxoglutarate 5-aminotransferase activity"/>
    <property type="evidence" value="ECO:0007669"/>
    <property type="project" value="UniProtKB-UniRule"/>
</dbReference>
<dbReference type="PANTHER" id="PTHR11986:SF113">
    <property type="entry name" value="SUCCINYLORNITHINE TRANSAMINASE"/>
    <property type="match status" value="1"/>
</dbReference>
<dbReference type="RefSeq" id="WP_069190318.1">
    <property type="nucleotide sequence ID" value="NZ_FLYE01000048.1"/>
</dbReference>
<dbReference type="HAMAP" id="MF_01107">
    <property type="entry name" value="ArgD_aminotrans_3"/>
    <property type="match status" value="1"/>
</dbReference>
<dbReference type="InterPro" id="IPR015421">
    <property type="entry name" value="PyrdxlP-dep_Trfase_major"/>
</dbReference>
<keyword evidence="2 4" id="KW-0808">Transferase</keyword>
<comment type="catalytic activity">
    <reaction evidence="4">
        <text>N(2)-acetyl-L-ornithine + 2-oxoglutarate = N-acetyl-L-glutamate 5-semialdehyde + L-glutamate</text>
        <dbReference type="Rhea" id="RHEA:18049"/>
        <dbReference type="ChEBI" id="CHEBI:16810"/>
        <dbReference type="ChEBI" id="CHEBI:29123"/>
        <dbReference type="ChEBI" id="CHEBI:29985"/>
        <dbReference type="ChEBI" id="CHEBI:57805"/>
        <dbReference type="EC" id="2.6.1.11"/>
    </reaction>
</comment>
<feature type="binding site" evidence="4">
    <location>
        <position position="271"/>
    </location>
    <ligand>
        <name>pyridoxal 5'-phosphate</name>
        <dbReference type="ChEBI" id="CHEBI:597326"/>
    </ligand>
</feature>
<evidence type="ECO:0000256" key="1">
    <source>
        <dbReference type="ARBA" id="ARBA00022576"/>
    </source>
</evidence>
<dbReference type="Pfam" id="PF00202">
    <property type="entry name" value="Aminotran_3"/>
    <property type="match status" value="1"/>
</dbReference>
<dbReference type="PIRSF" id="PIRSF000521">
    <property type="entry name" value="Transaminase_4ab_Lys_Orn"/>
    <property type="match status" value="1"/>
</dbReference>
<keyword evidence="3 4" id="KW-0663">Pyridoxal phosphate</keyword>
<keyword evidence="6" id="KW-1185">Reference proteome</keyword>
<gene>
    <name evidence="4 5" type="primary">argD</name>
    <name evidence="5" type="ORF">MTBPR1_90168</name>
</gene>
<dbReference type="InterPro" id="IPR015424">
    <property type="entry name" value="PyrdxlP-dep_Trfase"/>
</dbReference>
<dbReference type="GO" id="GO:0005737">
    <property type="term" value="C:cytoplasm"/>
    <property type="evidence" value="ECO:0007669"/>
    <property type="project" value="UniProtKB-SubCell"/>
</dbReference>
<feature type="binding site" evidence="4">
    <location>
        <position position="270"/>
    </location>
    <ligand>
        <name>N(2)-acetyl-L-ornithine</name>
        <dbReference type="ChEBI" id="CHEBI:57805"/>
    </ligand>
</feature>
<dbReference type="FunFam" id="3.40.640.10:FF:000004">
    <property type="entry name" value="Acetylornithine aminotransferase"/>
    <property type="match status" value="1"/>
</dbReference>
<comment type="subunit">
    <text evidence="4">Homodimer.</text>
</comment>
<keyword evidence="4" id="KW-0028">Amino-acid biosynthesis</keyword>
<dbReference type="SUPFAM" id="SSF53383">
    <property type="entry name" value="PLP-dependent transferases"/>
    <property type="match status" value="1"/>
</dbReference>
<dbReference type="InterPro" id="IPR004636">
    <property type="entry name" value="AcOrn/SuccOrn_fam"/>
</dbReference>
<keyword evidence="4" id="KW-0963">Cytoplasm</keyword>
<evidence type="ECO:0000313" key="5">
    <source>
        <dbReference type="EMBL" id="SCA58321.1"/>
    </source>
</evidence>
<keyword evidence="1 4" id="KW-0032">Aminotransferase</keyword>
<evidence type="ECO:0000256" key="4">
    <source>
        <dbReference type="HAMAP-Rule" id="MF_01107"/>
    </source>
</evidence>
<dbReference type="InterPro" id="IPR015422">
    <property type="entry name" value="PyrdxlP-dep_Trfase_small"/>
</dbReference>
<protein>
    <recommendedName>
        <fullName evidence="4">Acetylornithine aminotransferase</fullName>
        <shortName evidence="4">ACOAT</shortName>
        <ecNumber evidence="4">2.6.1.11</ecNumber>
    </recommendedName>
</protein>
<dbReference type="AlphaFoldDB" id="A0A1C3RM04"/>
<dbReference type="EMBL" id="FLYE01000048">
    <property type="protein sequence ID" value="SCA58321.1"/>
    <property type="molecule type" value="Genomic_DNA"/>
</dbReference>
<accession>A0A1C3RM04</accession>
<feature type="binding site" evidence="4">
    <location>
        <begin position="96"/>
        <end position="97"/>
    </location>
    <ligand>
        <name>pyridoxal 5'-phosphate</name>
        <dbReference type="ChEBI" id="CHEBI:597326"/>
    </ligand>
</feature>
<sequence length="392" mass="41756">MTDAVMKTYAPADVVFDKGEGVYLIAEDGKRFLDFGAGVAVTCLGHAHPHLVAALTEQAQKLWHCSNLYKIKGQERFADRLAEHTFADVVFSCNSGAEANECAIKIARKHFAAKGSKRYRILTFEGAFHGRTMATLSAGKQAKHCEGFGPMLEGFDQVAFNDLEAARAAITDETAAIHVEPVQGEGGMRPGDVEFLKGLRALCDEHGILLMLDEVQTGVGRTGKLFAHEWAGITPDVMAIAKGIGGGFPVGACLATHEAASGMAPGSHGSTYGGNPLAMAAANAVLDVVLEVGFLENVCTMGERLQARMADIVAKHGDILKGVRGQGLMVAFECVILNMDLVNKCFENGLLAVPAGDNVMRLLPPLVLHEEHIEAAIAILDRSCTELSENTK</sequence>
<proteinExistence type="inferred from homology"/>
<dbReference type="STRING" id="1867952.MTBPR1_90168"/>
<reference evidence="5 6" key="1">
    <citation type="submission" date="2016-07" db="EMBL/GenBank/DDBJ databases">
        <authorList>
            <person name="Lefevre C.T."/>
        </authorList>
    </citation>
    <scope>NUCLEOTIDE SEQUENCE [LARGE SCALE GENOMIC DNA]</scope>
    <source>
        <strain evidence="5">PR1</strain>
    </source>
</reference>
<dbReference type="UniPathway" id="UPA00068">
    <property type="reaction ID" value="UER00109"/>
</dbReference>
<comment type="similarity">
    <text evidence="4">Belongs to the class-III pyridoxal-phosphate-dependent aminotransferase family. ArgD subfamily.</text>
</comment>
<dbReference type="InterPro" id="IPR005814">
    <property type="entry name" value="Aminotrans_3"/>
</dbReference>
<evidence type="ECO:0000256" key="2">
    <source>
        <dbReference type="ARBA" id="ARBA00022679"/>
    </source>
</evidence>
<dbReference type="NCBIfam" id="TIGR00707">
    <property type="entry name" value="argD"/>
    <property type="match status" value="1"/>
</dbReference>
<dbReference type="GO" id="GO:0030170">
    <property type="term" value="F:pyridoxal phosphate binding"/>
    <property type="evidence" value="ECO:0007669"/>
    <property type="project" value="InterPro"/>
</dbReference>
<dbReference type="InterPro" id="IPR049704">
    <property type="entry name" value="Aminotrans_3_PPA_site"/>
</dbReference>
<dbReference type="GO" id="GO:0042802">
    <property type="term" value="F:identical protein binding"/>
    <property type="evidence" value="ECO:0007669"/>
    <property type="project" value="TreeGrafter"/>
</dbReference>
<feature type="modified residue" description="N6-(pyridoxal phosphate)lysine" evidence="4">
    <location>
        <position position="242"/>
    </location>
</feature>
<comment type="pathway">
    <text evidence="4">Amino-acid biosynthesis; L-arginine biosynthesis; N(2)-acetyl-L-ornithine from L-glutamate: step 4/4.</text>
</comment>
<dbReference type="PANTHER" id="PTHR11986">
    <property type="entry name" value="AMINOTRANSFERASE CLASS III"/>
    <property type="match status" value="1"/>
</dbReference>
<comment type="subcellular location">
    <subcellularLocation>
        <location evidence="4">Cytoplasm</location>
    </subcellularLocation>
</comment>
<keyword evidence="4" id="KW-0055">Arginine biosynthesis</keyword>
<dbReference type="Gene3D" id="3.40.640.10">
    <property type="entry name" value="Type I PLP-dependent aspartate aminotransferase-like (Major domain)"/>
    <property type="match status" value="1"/>
</dbReference>